<proteinExistence type="predicted"/>
<dbReference type="GeneID" id="95762518"/>
<gene>
    <name evidence="3" type="ORF">GGQ86_000642</name>
    <name evidence="2" type="ORF">XFLAVUS301_17310</name>
</gene>
<dbReference type="EMBL" id="JAVDPY010000001">
    <property type="protein sequence ID" value="MDR6332195.1"/>
    <property type="molecule type" value="Genomic_DNA"/>
</dbReference>
<evidence type="ECO:0000313" key="2">
    <source>
        <dbReference type="EMBL" id="GLI22057.1"/>
    </source>
</evidence>
<dbReference type="EMBL" id="BSDO01000002">
    <property type="protein sequence ID" value="GLI22057.1"/>
    <property type="molecule type" value="Genomic_DNA"/>
</dbReference>
<keyword evidence="1" id="KW-0472">Membrane</keyword>
<evidence type="ECO:0000313" key="5">
    <source>
        <dbReference type="Proteomes" id="UP001245370"/>
    </source>
</evidence>
<organism evidence="2 4">
    <name type="scientific">Xanthobacter flavus</name>
    <dbReference type="NCBI Taxonomy" id="281"/>
    <lineage>
        <taxon>Bacteria</taxon>
        <taxon>Pseudomonadati</taxon>
        <taxon>Pseudomonadota</taxon>
        <taxon>Alphaproteobacteria</taxon>
        <taxon>Hyphomicrobiales</taxon>
        <taxon>Xanthobacteraceae</taxon>
        <taxon>Xanthobacter</taxon>
    </lineage>
</organism>
<accession>A0A9W6CMT9</accession>
<evidence type="ECO:0000256" key="1">
    <source>
        <dbReference type="SAM" id="Phobius"/>
    </source>
</evidence>
<reference evidence="2" key="1">
    <citation type="submission" date="2022-12" db="EMBL/GenBank/DDBJ databases">
        <title>Reference genome sequencing for broad-spectrum identification of bacterial and archaeal isolates by mass spectrometry.</title>
        <authorList>
            <person name="Sekiguchi Y."/>
            <person name="Tourlousse D.M."/>
        </authorList>
    </citation>
    <scope>NUCLEOTIDE SEQUENCE</scope>
    <source>
        <strain evidence="2">301</strain>
    </source>
</reference>
<feature type="transmembrane region" description="Helical" evidence="1">
    <location>
        <begin position="60"/>
        <end position="81"/>
    </location>
</feature>
<evidence type="ECO:0000313" key="3">
    <source>
        <dbReference type="EMBL" id="MDR6332195.1"/>
    </source>
</evidence>
<dbReference type="Proteomes" id="UP001144397">
    <property type="component" value="Unassembled WGS sequence"/>
</dbReference>
<protein>
    <submittedName>
        <fullName evidence="2">Uncharacterized protein</fullName>
    </submittedName>
</protein>
<dbReference type="Proteomes" id="UP001245370">
    <property type="component" value="Unassembled WGS sequence"/>
</dbReference>
<name>A0A9W6CMT9_XANFL</name>
<reference evidence="3 5" key="2">
    <citation type="submission" date="2023-07" db="EMBL/GenBank/DDBJ databases">
        <title>Genomic Encyclopedia of Type Strains, Phase IV (KMG-IV): sequencing the most valuable type-strain genomes for metagenomic binning, comparative biology and taxonomic classification.</title>
        <authorList>
            <person name="Goeker M."/>
        </authorList>
    </citation>
    <scope>NUCLEOTIDE SEQUENCE [LARGE SCALE GENOMIC DNA]</scope>
    <source>
        <strain evidence="3 5">DSM 338</strain>
    </source>
</reference>
<dbReference type="RefSeq" id="WP_281807048.1">
    <property type="nucleotide sequence ID" value="NZ_BSDO01000002.1"/>
</dbReference>
<sequence length="88" mass="9551">MFLSVRPGRQAPSFVFARGKVRMRRPARAATAFFPEAWLYLCSAEPAMVATGSASLHGLALYFAALSLALIVYAATVFRAAKTGAWLR</sequence>
<comment type="caution">
    <text evidence="2">The sequence shown here is derived from an EMBL/GenBank/DDBJ whole genome shotgun (WGS) entry which is preliminary data.</text>
</comment>
<keyword evidence="1" id="KW-0812">Transmembrane</keyword>
<evidence type="ECO:0000313" key="4">
    <source>
        <dbReference type="Proteomes" id="UP001144397"/>
    </source>
</evidence>
<dbReference type="AlphaFoldDB" id="A0A9W6CMT9"/>
<keyword evidence="5" id="KW-1185">Reference proteome</keyword>
<keyword evidence="1" id="KW-1133">Transmembrane helix</keyword>